<dbReference type="RefSeq" id="WP_288185119.1">
    <property type="nucleotide sequence ID" value="NZ_LT608335.1"/>
</dbReference>
<accession>A0A212LY52</accession>
<dbReference type="EMBL" id="FMJE01000005">
    <property type="protein sequence ID" value="SCM82446.1"/>
    <property type="molecule type" value="Genomic_DNA"/>
</dbReference>
<organism evidence="1">
    <name type="scientific">uncultured Sporomusa sp</name>
    <dbReference type="NCBI Taxonomy" id="307249"/>
    <lineage>
        <taxon>Bacteria</taxon>
        <taxon>Bacillati</taxon>
        <taxon>Bacillota</taxon>
        <taxon>Negativicutes</taxon>
        <taxon>Selenomonadales</taxon>
        <taxon>Sporomusaceae</taxon>
        <taxon>Sporomusa</taxon>
        <taxon>environmental samples</taxon>
    </lineage>
</organism>
<proteinExistence type="predicted"/>
<dbReference type="AlphaFoldDB" id="A0A212LY52"/>
<sequence>MNNGIKTYVCHANNCLNNDGCGACNNDSIFVSIAVYDGQAVCPNYEPVCTDAGKAALAAGLLAEIKAAVETIDGEPLEEDLAAMEFCTDSDFVCFMCRPGGKYLQDFACDEGIACMIDCYNTLVSGKPSHCKPVV</sequence>
<evidence type="ECO:0000313" key="1">
    <source>
        <dbReference type="EMBL" id="SCM82446.1"/>
    </source>
</evidence>
<name>A0A212LY52_9FIRM</name>
<reference evidence="1" key="1">
    <citation type="submission" date="2016-08" db="EMBL/GenBank/DDBJ databases">
        <authorList>
            <person name="Seilhamer J.J."/>
        </authorList>
    </citation>
    <scope>NUCLEOTIDE SEQUENCE</scope>
    <source>
        <strain evidence="1">86</strain>
    </source>
</reference>
<protein>
    <submittedName>
        <fullName evidence="1">Uncharacterized protein</fullName>
    </submittedName>
</protein>
<gene>
    <name evidence="1" type="ORF">KL86SPO_50217</name>
</gene>